<evidence type="ECO:0000313" key="1">
    <source>
        <dbReference type="EMBL" id="CDP00727.1"/>
    </source>
</evidence>
<dbReference type="EMBL" id="HG739089">
    <property type="protein sequence ID" value="CDP00727.1"/>
    <property type="molecule type" value="Genomic_DNA"/>
</dbReference>
<accession>A0A068TXI1</accession>
<organism evidence="1 2">
    <name type="scientific">Coffea canephora</name>
    <name type="common">Robusta coffee</name>
    <dbReference type="NCBI Taxonomy" id="49390"/>
    <lineage>
        <taxon>Eukaryota</taxon>
        <taxon>Viridiplantae</taxon>
        <taxon>Streptophyta</taxon>
        <taxon>Embryophyta</taxon>
        <taxon>Tracheophyta</taxon>
        <taxon>Spermatophyta</taxon>
        <taxon>Magnoliopsida</taxon>
        <taxon>eudicotyledons</taxon>
        <taxon>Gunneridae</taxon>
        <taxon>Pentapetalae</taxon>
        <taxon>asterids</taxon>
        <taxon>lamiids</taxon>
        <taxon>Gentianales</taxon>
        <taxon>Rubiaceae</taxon>
        <taxon>Ixoroideae</taxon>
        <taxon>Gardenieae complex</taxon>
        <taxon>Bertiereae - Coffeeae clade</taxon>
        <taxon>Coffeeae</taxon>
        <taxon>Coffea</taxon>
    </lineage>
</organism>
<gene>
    <name evidence="1" type="ORF">GSCOC_T00032792001</name>
</gene>
<dbReference type="InParanoid" id="A0A068TXI1"/>
<reference evidence="2" key="1">
    <citation type="journal article" date="2014" name="Science">
        <title>The coffee genome provides insight into the convergent evolution of caffeine biosynthesis.</title>
        <authorList>
            <person name="Denoeud F."/>
            <person name="Carretero-Paulet L."/>
            <person name="Dereeper A."/>
            <person name="Droc G."/>
            <person name="Guyot R."/>
            <person name="Pietrella M."/>
            <person name="Zheng C."/>
            <person name="Alberti A."/>
            <person name="Anthony F."/>
            <person name="Aprea G."/>
            <person name="Aury J.M."/>
            <person name="Bento P."/>
            <person name="Bernard M."/>
            <person name="Bocs S."/>
            <person name="Campa C."/>
            <person name="Cenci A."/>
            <person name="Combes M.C."/>
            <person name="Crouzillat D."/>
            <person name="Da Silva C."/>
            <person name="Daddiego L."/>
            <person name="De Bellis F."/>
            <person name="Dussert S."/>
            <person name="Garsmeur O."/>
            <person name="Gayraud T."/>
            <person name="Guignon V."/>
            <person name="Jahn K."/>
            <person name="Jamilloux V."/>
            <person name="Joet T."/>
            <person name="Labadie K."/>
            <person name="Lan T."/>
            <person name="Leclercq J."/>
            <person name="Lepelley M."/>
            <person name="Leroy T."/>
            <person name="Li L.T."/>
            <person name="Librado P."/>
            <person name="Lopez L."/>
            <person name="Munoz A."/>
            <person name="Noel B."/>
            <person name="Pallavicini A."/>
            <person name="Perrotta G."/>
            <person name="Poncet V."/>
            <person name="Pot D."/>
            <person name="Priyono X."/>
            <person name="Rigoreau M."/>
            <person name="Rouard M."/>
            <person name="Rozas J."/>
            <person name="Tranchant-Dubreuil C."/>
            <person name="VanBuren R."/>
            <person name="Zhang Q."/>
            <person name="Andrade A.C."/>
            <person name="Argout X."/>
            <person name="Bertrand B."/>
            <person name="de Kochko A."/>
            <person name="Graziosi G."/>
            <person name="Henry R.J."/>
            <person name="Jayarama X."/>
            <person name="Ming R."/>
            <person name="Nagai C."/>
            <person name="Rounsley S."/>
            <person name="Sankoff D."/>
            <person name="Giuliano G."/>
            <person name="Albert V.A."/>
            <person name="Wincker P."/>
            <person name="Lashermes P."/>
        </authorList>
    </citation>
    <scope>NUCLEOTIDE SEQUENCE [LARGE SCALE GENOMIC DNA]</scope>
    <source>
        <strain evidence="2">cv. DH200-94</strain>
    </source>
</reference>
<dbReference type="Gramene" id="CDP00727">
    <property type="protein sequence ID" value="CDP00727"/>
    <property type="gene ID" value="GSCOC_T00032792001"/>
</dbReference>
<protein>
    <submittedName>
        <fullName evidence="1">Uncharacterized protein</fullName>
    </submittedName>
</protein>
<name>A0A068TXI1_COFCA</name>
<sequence>MLTKTTLNLLLHSKTEISPFLQKKPIKENGKQRREKKRLSFLSFKISDPLLVSKFYYCC</sequence>
<evidence type="ECO:0000313" key="2">
    <source>
        <dbReference type="Proteomes" id="UP000295252"/>
    </source>
</evidence>
<proteinExistence type="predicted"/>
<dbReference type="Proteomes" id="UP000295252">
    <property type="component" value="Chromosome III"/>
</dbReference>
<keyword evidence="2" id="KW-1185">Reference proteome</keyword>
<dbReference type="AlphaFoldDB" id="A0A068TXI1"/>